<dbReference type="AlphaFoldDB" id="A0A5B0R7T1"/>
<reference evidence="4 5" key="1">
    <citation type="submission" date="2019-05" db="EMBL/GenBank/DDBJ databases">
        <title>Emergence of the Ug99 lineage of the wheat stem rust pathogen through somatic hybridization.</title>
        <authorList>
            <person name="Li F."/>
            <person name="Upadhyaya N.M."/>
            <person name="Sperschneider J."/>
            <person name="Matny O."/>
            <person name="Nguyen-Phuc H."/>
            <person name="Mago R."/>
            <person name="Raley C."/>
            <person name="Miller M.E."/>
            <person name="Silverstein K.A.T."/>
            <person name="Henningsen E."/>
            <person name="Hirsch C.D."/>
            <person name="Visser B."/>
            <person name="Pretorius Z.A."/>
            <person name="Steffenson B.J."/>
            <person name="Schwessinger B."/>
            <person name="Dodds P.N."/>
            <person name="Figueroa M."/>
        </authorList>
    </citation>
    <scope>NUCLEOTIDE SEQUENCE [LARGE SCALE GENOMIC DNA]</scope>
    <source>
        <strain evidence="2">21-0</strain>
        <strain evidence="3 5">Ug99</strain>
    </source>
</reference>
<feature type="region of interest" description="Disordered" evidence="1">
    <location>
        <begin position="51"/>
        <end position="103"/>
    </location>
</feature>
<proteinExistence type="predicted"/>
<dbReference type="Proteomes" id="UP000324748">
    <property type="component" value="Unassembled WGS sequence"/>
</dbReference>
<dbReference type="Proteomes" id="UP000325313">
    <property type="component" value="Unassembled WGS sequence"/>
</dbReference>
<evidence type="ECO:0000313" key="2">
    <source>
        <dbReference type="EMBL" id="KAA1094754.1"/>
    </source>
</evidence>
<evidence type="ECO:0000313" key="4">
    <source>
        <dbReference type="Proteomes" id="UP000324748"/>
    </source>
</evidence>
<accession>A0A5B0R7T1</accession>
<evidence type="ECO:0000313" key="3">
    <source>
        <dbReference type="EMBL" id="KAA1121552.1"/>
    </source>
</evidence>
<protein>
    <submittedName>
        <fullName evidence="3">Uncharacterized protein</fullName>
    </submittedName>
</protein>
<evidence type="ECO:0000256" key="1">
    <source>
        <dbReference type="SAM" id="MobiDB-lite"/>
    </source>
</evidence>
<name>A0A5B0R7T1_PUCGR</name>
<organism evidence="3 5">
    <name type="scientific">Puccinia graminis f. sp. tritici</name>
    <dbReference type="NCBI Taxonomy" id="56615"/>
    <lineage>
        <taxon>Eukaryota</taxon>
        <taxon>Fungi</taxon>
        <taxon>Dikarya</taxon>
        <taxon>Basidiomycota</taxon>
        <taxon>Pucciniomycotina</taxon>
        <taxon>Pucciniomycetes</taxon>
        <taxon>Pucciniales</taxon>
        <taxon>Pucciniaceae</taxon>
        <taxon>Puccinia</taxon>
    </lineage>
</organism>
<feature type="compositionally biased region" description="Polar residues" evidence="1">
    <location>
        <begin position="81"/>
        <end position="98"/>
    </location>
</feature>
<evidence type="ECO:0000313" key="5">
    <source>
        <dbReference type="Proteomes" id="UP000325313"/>
    </source>
</evidence>
<sequence length="158" mass="17649">MKNNPAKKALDPIPIKGTLALINKARDSTKKAPDLHKKALDLVKTVWNPLEKEHSKAAMIPRDNKWSPRGPSQRTHRPSAPFQTTRQTTKSPATTSRPTKILLPTKSNQPVHLSKPMTPTLRGTNNPLFPHLSFKREASDTLVINHLPACSKFFLTPK</sequence>
<keyword evidence="4" id="KW-1185">Reference proteome</keyword>
<gene>
    <name evidence="2" type="ORF">PGT21_029242</name>
    <name evidence="3" type="ORF">PGTUg99_031978</name>
</gene>
<dbReference type="EMBL" id="VDEP01000238">
    <property type="protein sequence ID" value="KAA1121552.1"/>
    <property type="molecule type" value="Genomic_DNA"/>
</dbReference>
<feature type="compositionally biased region" description="Basic and acidic residues" evidence="1">
    <location>
        <begin position="51"/>
        <end position="66"/>
    </location>
</feature>
<dbReference type="EMBL" id="VSWC01000079">
    <property type="protein sequence ID" value="KAA1094754.1"/>
    <property type="molecule type" value="Genomic_DNA"/>
</dbReference>
<comment type="caution">
    <text evidence="3">The sequence shown here is derived from an EMBL/GenBank/DDBJ whole genome shotgun (WGS) entry which is preliminary data.</text>
</comment>